<keyword evidence="2" id="KW-1185">Reference proteome</keyword>
<keyword evidence="1" id="KW-0378">Hydrolase</keyword>
<keyword evidence="1" id="KW-0067">ATP-binding</keyword>
<keyword evidence="1" id="KW-0547">Nucleotide-binding</keyword>
<gene>
    <name evidence="1" type="ORF">GCM10009097_59830</name>
</gene>
<evidence type="ECO:0000313" key="2">
    <source>
        <dbReference type="Proteomes" id="UP001501706"/>
    </source>
</evidence>
<keyword evidence="1" id="KW-0347">Helicase</keyword>
<dbReference type="GO" id="GO:0004386">
    <property type="term" value="F:helicase activity"/>
    <property type="evidence" value="ECO:0007669"/>
    <property type="project" value="UniProtKB-KW"/>
</dbReference>
<dbReference type="Proteomes" id="UP001501706">
    <property type="component" value="Unassembled WGS sequence"/>
</dbReference>
<dbReference type="EMBL" id="BAAAEN010000059">
    <property type="protein sequence ID" value="GAA0535112.1"/>
    <property type="molecule type" value="Genomic_DNA"/>
</dbReference>
<protein>
    <submittedName>
        <fullName evidence="1">Replicative helicase loader/inhibitor</fullName>
    </submittedName>
</protein>
<proteinExistence type="predicted"/>
<comment type="caution">
    <text evidence="1">The sequence shown here is derived from an EMBL/GenBank/DDBJ whole genome shotgun (WGS) entry which is preliminary data.</text>
</comment>
<organism evidence="1 2">
    <name type="scientific">Pigmentiphaga daeguensis</name>
    <dbReference type="NCBI Taxonomy" id="414049"/>
    <lineage>
        <taxon>Bacteria</taxon>
        <taxon>Pseudomonadati</taxon>
        <taxon>Pseudomonadota</taxon>
        <taxon>Betaproteobacteria</taxon>
        <taxon>Burkholderiales</taxon>
        <taxon>Alcaligenaceae</taxon>
        <taxon>Pigmentiphaga</taxon>
    </lineage>
</organism>
<sequence>MSEDDFDALSDLLDDVHELRGIPLLSDRAKALFFRAIQQFPWPLVEKAIQAHIQDPAEGKFRSPIQPAHVIGQIEQAMQQGGRPGADEAWAIALRGRDERETVVWTEEIAGALSEVRPVLQAGDDTGARMAFRQAYDRLVADARRARRPMRWMPSLGTDASRREVAITHAVNAGLLPAPAAAALLPPPMPEEGPTAAGLAQLAEVKRLLSTIGSPRDRLIDARMTANAEERARLQAAKQRTAAAVRSRE</sequence>
<dbReference type="RefSeq" id="WP_343928869.1">
    <property type="nucleotide sequence ID" value="NZ_BAAAEN010000059.1"/>
</dbReference>
<reference evidence="1 2" key="1">
    <citation type="journal article" date="2019" name="Int. J. Syst. Evol. Microbiol.">
        <title>The Global Catalogue of Microorganisms (GCM) 10K type strain sequencing project: providing services to taxonomists for standard genome sequencing and annotation.</title>
        <authorList>
            <consortium name="The Broad Institute Genomics Platform"/>
            <consortium name="The Broad Institute Genome Sequencing Center for Infectious Disease"/>
            <person name="Wu L."/>
            <person name="Ma J."/>
        </authorList>
    </citation>
    <scope>NUCLEOTIDE SEQUENCE [LARGE SCALE GENOMIC DNA]</scope>
    <source>
        <strain evidence="1 2">JCM 14330</strain>
    </source>
</reference>
<name>A0ABN1D5S0_9BURK</name>
<evidence type="ECO:0000313" key="1">
    <source>
        <dbReference type="EMBL" id="GAA0535112.1"/>
    </source>
</evidence>
<accession>A0ABN1D5S0</accession>